<accession>A0A1C5I2J1</accession>
<keyword evidence="1" id="KW-0812">Transmembrane</keyword>
<proteinExistence type="predicted"/>
<evidence type="ECO:0000313" key="2">
    <source>
        <dbReference type="EMBL" id="SCG52490.1"/>
    </source>
</evidence>
<dbReference type="Proteomes" id="UP000198217">
    <property type="component" value="Chromosome I"/>
</dbReference>
<organism evidence="2 3">
    <name type="scientific">Micromonospora echinaurantiaca</name>
    <dbReference type="NCBI Taxonomy" id="47857"/>
    <lineage>
        <taxon>Bacteria</taxon>
        <taxon>Bacillati</taxon>
        <taxon>Actinomycetota</taxon>
        <taxon>Actinomycetes</taxon>
        <taxon>Micromonosporales</taxon>
        <taxon>Micromonosporaceae</taxon>
        <taxon>Micromonospora</taxon>
    </lineage>
</organism>
<keyword evidence="1" id="KW-0472">Membrane</keyword>
<dbReference type="EMBL" id="LT607750">
    <property type="protein sequence ID" value="SCG52490.1"/>
    <property type="molecule type" value="Genomic_DNA"/>
</dbReference>
<evidence type="ECO:0000313" key="3">
    <source>
        <dbReference type="Proteomes" id="UP000198217"/>
    </source>
</evidence>
<dbReference type="RefSeq" id="WP_088994088.1">
    <property type="nucleotide sequence ID" value="NZ_LT607750.1"/>
</dbReference>
<evidence type="ECO:0000256" key="1">
    <source>
        <dbReference type="SAM" id="Phobius"/>
    </source>
</evidence>
<dbReference type="AlphaFoldDB" id="A0A1C5I2J1"/>
<keyword evidence="1" id="KW-1133">Transmembrane helix</keyword>
<protein>
    <recommendedName>
        <fullName evidence="4">DUF4367 domain-containing protein</fullName>
    </recommendedName>
</protein>
<sequence>MDDLERELRALSTSLRTPEPPDVTARVRARLAAPPAPRRIRWRRWRLHLAAVLVALLVALLPPGRAAVADAVAGLLRFAGITVDTSSEPALPTGTPSPMPSQRPAALTEAQRAVRFPIRVPTALGPPEQVLVADPDGTGGHRVATLLYRGGALRLDAFDGRLDPVFHKQASGPGTELVQLDGDLAVWVGGPHTLAYVDRTGTIRVETARLAASTLIWEEAGVTYRLEGEVTQAEALRIAGTLD</sequence>
<name>A0A1C5I2J1_9ACTN</name>
<evidence type="ECO:0008006" key="4">
    <source>
        <dbReference type="Google" id="ProtNLM"/>
    </source>
</evidence>
<keyword evidence="3" id="KW-1185">Reference proteome</keyword>
<feature type="transmembrane region" description="Helical" evidence="1">
    <location>
        <begin position="45"/>
        <end position="62"/>
    </location>
</feature>
<reference evidence="2 3" key="1">
    <citation type="submission" date="2016-06" db="EMBL/GenBank/DDBJ databases">
        <authorList>
            <person name="Kjaerup R.B."/>
            <person name="Dalgaard T.S."/>
            <person name="Juul-Madsen H.R."/>
        </authorList>
    </citation>
    <scope>NUCLEOTIDE SEQUENCE [LARGE SCALE GENOMIC DNA]</scope>
    <source>
        <strain evidence="2 3">DSM 43904</strain>
    </source>
</reference>
<gene>
    <name evidence="2" type="ORF">GA0070609_2670</name>
</gene>